<comment type="caution">
    <text evidence="14">The sequence shown here is derived from an EMBL/GenBank/DDBJ whole genome shotgun (WGS) entry which is preliminary data.</text>
</comment>
<comment type="pathway">
    <text evidence="4">Sphingolipid metabolism.</text>
</comment>
<keyword evidence="10 12" id="KW-1133">Transmembrane helix</keyword>
<evidence type="ECO:0000256" key="6">
    <source>
        <dbReference type="ARBA" id="ARBA00012699"/>
    </source>
</evidence>
<name>A0A8J6E3K6_9EUKA</name>
<keyword evidence="7" id="KW-0328">Glycosyltransferase</keyword>
<evidence type="ECO:0000256" key="1">
    <source>
        <dbReference type="ARBA" id="ARBA00003301"/>
    </source>
</evidence>
<feature type="domain" description="Glycosyltransferase 2-like" evidence="13">
    <location>
        <begin position="88"/>
        <end position="256"/>
    </location>
</feature>
<comment type="similarity">
    <text evidence="5">Belongs to the glycosyltransferase 2 family.</text>
</comment>
<evidence type="ECO:0000256" key="9">
    <source>
        <dbReference type="ARBA" id="ARBA00022692"/>
    </source>
</evidence>
<dbReference type="CDD" id="cd00761">
    <property type="entry name" value="Glyco_tranf_GTA_type"/>
    <property type="match status" value="1"/>
</dbReference>
<keyword evidence="11 12" id="KW-0472">Membrane</keyword>
<feature type="transmembrane region" description="Helical" evidence="12">
    <location>
        <begin position="377"/>
        <end position="401"/>
    </location>
</feature>
<feature type="transmembrane region" description="Helical" evidence="12">
    <location>
        <begin position="334"/>
        <end position="356"/>
    </location>
</feature>
<dbReference type="InterPro" id="IPR001173">
    <property type="entry name" value="Glyco_trans_2-like"/>
</dbReference>
<evidence type="ECO:0000313" key="14">
    <source>
        <dbReference type="EMBL" id="KAG9395726.1"/>
    </source>
</evidence>
<comment type="subcellular location">
    <subcellularLocation>
        <location evidence="2">Membrane</location>
        <topology evidence="2">Multi-pass membrane protein</topology>
    </subcellularLocation>
</comment>
<comment type="function">
    <text evidence="1">Dolichyl-phosphate beta-glucosyltransferase involved in the glycosylation of glycoproteins through the synthesis of dolichyl beta-D-glucosyl phosphate which serves as a sugar donor for transfer of three glucose residues to the Man-9-GlcNAc-2-PP-dolichol precursor to N-glycans.</text>
</comment>
<accession>A0A8J6E3K6</accession>
<dbReference type="GO" id="GO:0008120">
    <property type="term" value="F:ceramide glucosyltransferase activity"/>
    <property type="evidence" value="ECO:0007669"/>
    <property type="project" value="UniProtKB-EC"/>
</dbReference>
<dbReference type="UniPathway" id="UPA00222"/>
<evidence type="ECO:0000256" key="5">
    <source>
        <dbReference type="ARBA" id="ARBA00006739"/>
    </source>
</evidence>
<gene>
    <name evidence="14" type="ORF">J8273_2633</name>
</gene>
<evidence type="ECO:0000256" key="2">
    <source>
        <dbReference type="ARBA" id="ARBA00004141"/>
    </source>
</evidence>
<organism evidence="14 15">
    <name type="scientific">Carpediemonas membranifera</name>
    <dbReference type="NCBI Taxonomy" id="201153"/>
    <lineage>
        <taxon>Eukaryota</taxon>
        <taxon>Metamonada</taxon>
        <taxon>Carpediemonas-like organisms</taxon>
        <taxon>Carpediemonas</taxon>
    </lineage>
</organism>
<evidence type="ECO:0000256" key="11">
    <source>
        <dbReference type="ARBA" id="ARBA00023136"/>
    </source>
</evidence>
<keyword evidence="15" id="KW-1185">Reference proteome</keyword>
<dbReference type="InterPro" id="IPR029044">
    <property type="entry name" value="Nucleotide-diphossugar_trans"/>
</dbReference>
<dbReference type="EMBL" id="JAHDYR010000008">
    <property type="protein sequence ID" value="KAG9395726.1"/>
    <property type="molecule type" value="Genomic_DNA"/>
</dbReference>
<dbReference type="AlphaFoldDB" id="A0A8J6E3K6"/>
<dbReference type="GO" id="GO:0016020">
    <property type="term" value="C:membrane"/>
    <property type="evidence" value="ECO:0007669"/>
    <property type="project" value="UniProtKB-SubCell"/>
</dbReference>
<evidence type="ECO:0000256" key="10">
    <source>
        <dbReference type="ARBA" id="ARBA00022989"/>
    </source>
</evidence>
<evidence type="ECO:0000256" key="7">
    <source>
        <dbReference type="ARBA" id="ARBA00022676"/>
    </source>
</evidence>
<dbReference type="Gene3D" id="3.90.550.10">
    <property type="entry name" value="Spore Coat Polysaccharide Biosynthesis Protein SpsA, Chain A"/>
    <property type="match status" value="1"/>
</dbReference>
<dbReference type="Proteomes" id="UP000717585">
    <property type="component" value="Unassembled WGS sequence"/>
</dbReference>
<evidence type="ECO:0000313" key="15">
    <source>
        <dbReference type="Proteomes" id="UP000717585"/>
    </source>
</evidence>
<sequence length="507" mass="56474">MQPLEFSVSVAVAGIKSIDSTLCGSVSCTVNAFSVIGLLLVSFLWILLILSRQGVLNRLERKIEIEKATRCDVSVPGLDLSQHQVSMVIYVRRYWHTVISTIDSMPMEGQPPLEVILVTDNDKRRPYKELHARLNARQRSGIPITLATAGLSWHSSQKCHAQLCGVAQTSAQSKYILFMDEDAVLTRSTIPALVHSLATNPDTFAATGLGFDYPVPGTPLWSYLLLAYRTINMTAFITERPNFAWGGCLMMRREDFFVNKYAICDAIRDGAFAIDMTISHICKRVGQTISAPVAAMYSAPLRPLRFGSYLRFVRSQLFVLGTRSQASFDRLQNLLISILIQLMPIVFSLPIWCLFIESPYIWARMLLGFDGCFVSRLFVLILAAACALTLIIEARIVRVYHKLATALYGRGTLEPLHVNPILFTLGMGLHLLLVPLVSIHLLITNRIIVGGVMYQRAGGRIIGVHRPEVDPITRKTVNWRTRAWGTSLAAAIARDHRFGLLHAPTLV</sequence>
<dbReference type="GO" id="GO:0006679">
    <property type="term" value="P:glucosylceramide biosynthetic process"/>
    <property type="evidence" value="ECO:0007669"/>
    <property type="project" value="TreeGrafter"/>
</dbReference>
<dbReference type="PANTHER" id="PTHR12726:SF0">
    <property type="entry name" value="CERAMIDE GLUCOSYLTRANSFERASE"/>
    <property type="match status" value="1"/>
</dbReference>
<feature type="transmembrane region" description="Helical" evidence="12">
    <location>
        <begin position="32"/>
        <end position="51"/>
    </location>
</feature>
<evidence type="ECO:0000256" key="8">
    <source>
        <dbReference type="ARBA" id="ARBA00022679"/>
    </source>
</evidence>
<evidence type="ECO:0000259" key="13">
    <source>
        <dbReference type="Pfam" id="PF00535"/>
    </source>
</evidence>
<feature type="transmembrane region" description="Helical" evidence="12">
    <location>
        <begin position="421"/>
        <end position="443"/>
    </location>
</feature>
<evidence type="ECO:0000256" key="12">
    <source>
        <dbReference type="SAM" id="Phobius"/>
    </source>
</evidence>
<proteinExistence type="inferred from homology"/>
<keyword evidence="9 12" id="KW-0812">Transmembrane</keyword>
<dbReference type="InterPro" id="IPR025993">
    <property type="entry name" value="Ceramide_glucosylTrfase"/>
</dbReference>
<dbReference type="PANTHER" id="PTHR12726">
    <property type="entry name" value="CERAMIDE GLUCOSYLTRANSFERASE"/>
    <property type="match status" value="1"/>
</dbReference>
<dbReference type="EC" id="2.4.1.80" evidence="6"/>
<evidence type="ECO:0000256" key="4">
    <source>
        <dbReference type="ARBA" id="ARBA00004991"/>
    </source>
</evidence>
<dbReference type="OrthoDB" id="1483400at2759"/>
<keyword evidence="8" id="KW-0808">Transferase</keyword>
<comment type="pathway">
    <text evidence="3">Lipid metabolism; sphingolipid metabolism.</text>
</comment>
<evidence type="ECO:0000256" key="3">
    <source>
        <dbReference type="ARBA" id="ARBA00004760"/>
    </source>
</evidence>
<dbReference type="SUPFAM" id="SSF53448">
    <property type="entry name" value="Nucleotide-diphospho-sugar transferases"/>
    <property type="match status" value="1"/>
</dbReference>
<reference evidence="14" key="1">
    <citation type="submission" date="2021-05" db="EMBL/GenBank/DDBJ databases">
        <title>A free-living protist that lacks canonical eukaryotic 1 DNA replication and segregation systems.</title>
        <authorList>
            <person name="Salas-Leiva D.E."/>
            <person name="Tromer E.C."/>
            <person name="Curtis B.A."/>
            <person name="Jerlstrom-Hultqvist J."/>
            <person name="Kolisko M."/>
            <person name="Yi Z."/>
            <person name="Salas-Leiva J.S."/>
            <person name="Gallot-Lavallee L."/>
            <person name="Kops G.J.P.L."/>
            <person name="Archibald J.M."/>
            <person name="Simpson A.G.B."/>
            <person name="Roger A.J."/>
        </authorList>
    </citation>
    <scope>NUCLEOTIDE SEQUENCE</scope>
    <source>
        <strain evidence="14">BICM</strain>
    </source>
</reference>
<dbReference type="Pfam" id="PF00535">
    <property type="entry name" value="Glycos_transf_2"/>
    <property type="match status" value="1"/>
</dbReference>
<protein>
    <recommendedName>
        <fullName evidence="6">ceramide glucosyltransferase</fullName>
        <ecNumber evidence="6">2.4.1.80</ecNumber>
    </recommendedName>
</protein>